<comment type="caution">
    <text evidence="1">The sequence shown here is derived from an EMBL/GenBank/DDBJ whole genome shotgun (WGS) entry which is preliminary data.</text>
</comment>
<dbReference type="OrthoDB" id="10004724at2"/>
<organism evidence="1 2">
    <name type="scientific">Aquicella lusitana</name>
    <dbReference type="NCBI Taxonomy" id="254246"/>
    <lineage>
        <taxon>Bacteria</taxon>
        <taxon>Pseudomonadati</taxon>
        <taxon>Pseudomonadota</taxon>
        <taxon>Gammaproteobacteria</taxon>
        <taxon>Legionellales</taxon>
        <taxon>Coxiellaceae</taxon>
        <taxon>Aquicella</taxon>
    </lineage>
</organism>
<proteinExistence type="predicted"/>
<dbReference type="Proteomes" id="UP000254720">
    <property type="component" value="Unassembled WGS sequence"/>
</dbReference>
<gene>
    <name evidence="1" type="ORF">C8D86_1409</name>
</gene>
<evidence type="ECO:0000313" key="1">
    <source>
        <dbReference type="EMBL" id="RDI37277.1"/>
    </source>
</evidence>
<reference evidence="1 2" key="1">
    <citation type="submission" date="2018-07" db="EMBL/GenBank/DDBJ databases">
        <title>Genomic Encyclopedia of Type Strains, Phase IV (KMG-IV): sequencing the most valuable type-strain genomes for metagenomic binning, comparative biology and taxonomic classification.</title>
        <authorList>
            <person name="Goeker M."/>
        </authorList>
    </citation>
    <scope>NUCLEOTIDE SEQUENCE [LARGE SCALE GENOMIC DNA]</scope>
    <source>
        <strain evidence="1 2">DSM 16500</strain>
    </source>
</reference>
<name>A0A370G038_9COXI</name>
<dbReference type="AlphaFoldDB" id="A0A370G038"/>
<keyword evidence="2" id="KW-1185">Reference proteome</keyword>
<sequence length="415" mass="47229">MKTNLAAVIDGPLPVSPCHLAACTYHSVPMTKEILKNILLFSESRIINKPILPWANELIASLGDLMTQRDKRGNAASIAKIYNQAAHIFLALDDIRSARELCYSQIQLFIGWSQKSGNYALLKHIVEPWVNLSCMDRLEGNSGDAFNKLALLSIQDESPMREGHPLKQLLRDIIKADENIHHFVKSACLLEPVKYYLIHKQYEALITFVEAKQETESMEYDLPLQEALIVSLANTGKMNRAFDLLNHCRSSYSRSASAVFVLRECEMNVYLNKPVFAELQALYKRAFRSFHLGYLNTAKILHAMHTAHVMHQAGLSEMAAKLGYCCVEAAERINDECLKAESLVLLYELIDQTEGRQIVEDLMIEHYFTTRYAAARKHMINVFPDLRHVESRREEVDALPALFEELLMFSAYAFC</sequence>
<protein>
    <submittedName>
        <fullName evidence="1">Uncharacterized protein</fullName>
    </submittedName>
</protein>
<accession>A0A370G038</accession>
<evidence type="ECO:0000313" key="2">
    <source>
        <dbReference type="Proteomes" id="UP000254720"/>
    </source>
</evidence>
<dbReference type="EMBL" id="QQAX01000040">
    <property type="protein sequence ID" value="RDI37277.1"/>
    <property type="molecule type" value="Genomic_DNA"/>
</dbReference>
<dbReference type="RefSeq" id="WP_114835460.1">
    <property type="nucleotide sequence ID" value="NZ_LR699114.1"/>
</dbReference>